<organism evidence="10 11">
    <name type="scientific">Vitrella brassicaformis (strain CCMP3155)</name>
    <dbReference type="NCBI Taxonomy" id="1169540"/>
    <lineage>
        <taxon>Eukaryota</taxon>
        <taxon>Sar</taxon>
        <taxon>Alveolata</taxon>
        <taxon>Colpodellida</taxon>
        <taxon>Vitrellaceae</taxon>
        <taxon>Vitrella</taxon>
    </lineage>
</organism>
<dbReference type="FunFam" id="3.40.50.1240:FF:000003">
    <property type="entry name" value="2,3-bisphosphoglycerate-dependent phosphoglycerate mutase"/>
    <property type="match status" value="1"/>
</dbReference>
<evidence type="ECO:0000256" key="4">
    <source>
        <dbReference type="ARBA" id="ARBA00023152"/>
    </source>
</evidence>
<dbReference type="NCBIfam" id="NF010713">
    <property type="entry name" value="PRK14115.1"/>
    <property type="match status" value="1"/>
</dbReference>
<evidence type="ECO:0000256" key="2">
    <source>
        <dbReference type="ARBA" id="ARBA00006717"/>
    </source>
</evidence>
<evidence type="ECO:0000256" key="5">
    <source>
        <dbReference type="ARBA" id="ARBA00023235"/>
    </source>
</evidence>
<dbReference type="CDD" id="cd07067">
    <property type="entry name" value="HP_PGM_like"/>
    <property type="match status" value="1"/>
</dbReference>
<comment type="similarity">
    <text evidence="2">Belongs to the phosphoglycerate mutase family. BPG-dependent PGAM subfamily.</text>
</comment>
<evidence type="ECO:0000256" key="1">
    <source>
        <dbReference type="ARBA" id="ARBA00000380"/>
    </source>
</evidence>
<protein>
    <recommendedName>
        <fullName evidence="3">phosphoglycerate mutase (2,3-diphosphoglycerate-dependent)</fullName>
        <ecNumber evidence="3">5.4.2.11</ecNumber>
    </recommendedName>
</protein>
<dbReference type="PhylomeDB" id="A0A0G4G5H3"/>
<evidence type="ECO:0000256" key="3">
    <source>
        <dbReference type="ARBA" id="ARBA00012028"/>
    </source>
</evidence>
<evidence type="ECO:0000313" key="11">
    <source>
        <dbReference type="Proteomes" id="UP000041254"/>
    </source>
</evidence>
<feature type="binding site" evidence="7">
    <location>
        <begin position="91"/>
        <end position="92"/>
    </location>
    <ligand>
        <name>substrate</name>
    </ligand>
</feature>
<feature type="chain" id="PRO_5005189521" description="phosphoglycerate mutase (2,3-diphosphoglycerate-dependent)" evidence="9">
    <location>
        <begin position="24"/>
        <end position="327"/>
    </location>
</feature>
<dbReference type="SUPFAM" id="SSF53254">
    <property type="entry name" value="Phosphoglycerate mutase-like"/>
    <property type="match status" value="1"/>
</dbReference>
<dbReference type="VEuPathDB" id="CryptoDB:Vbra_9667"/>
<dbReference type="AlphaFoldDB" id="A0A0G4G5H3"/>
<dbReference type="OMA" id="MDDKHPY"/>
<feature type="site" description="Transition state stabilizer" evidence="8">
    <location>
        <position position="252"/>
    </location>
</feature>
<evidence type="ECO:0000256" key="7">
    <source>
        <dbReference type="PIRSR" id="PIRSR613078-2"/>
    </source>
</evidence>
<dbReference type="Pfam" id="PF00300">
    <property type="entry name" value="His_Phos_1"/>
    <property type="match status" value="1"/>
</dbReference>
<feature type="binding site" evidence="7">
    <location>
        <position position="168"/>
    </location>
    <ligand>
        <name>substrate</name>
    </ligand>
</feature>
<dbReference type="InterPro" id="IPR013078">
    <property type="entry name" value="His_Pase_superF_clade-1"/>
</dbReference>
<dbReference type="SMART" id="SM00855">
    <property type="entry name" value="PGAM"/>
    <property type="match status" value="1"/>
</dbReference>
<keyword evidence="5" id="KW-0413">Isomerase</keyword>
<dbReference type="Proteomes" id="UP000041254">
    <property type="component" value="Unassembled WGS sequence"/>
</dbReference>
<feature type="binding site" evidence="7">
    <location>
        <begin position="157"/>
        <end position="160"/>
    </location>
    <ligand>
        <name>substrate</name>
    </ligand>
</feature>
<dbReference type="EC" id="5.4.2.11" evidence="3"/>
<gene>
    <name evidence="10" type="ORF">Vbra_9667</name>
</gene>
<dbReference type="STRING" id="1169540.A0A0G4G5H3"/>
<dbReference type="InterPro" id="IPR029033">
    <property type="entry name" value="His_PPase_superfam"/>
</dbReference>
<dbReference type="GO" id="GO:0004619">
    <property type="term" value="F:phosphoglycerate mutase activity"/>
    <property type="evidence" value="ECO:0007669"/>
    <property type="project" value="UniProtKB-EC"/>
</dbReference>
<keyword evidence="9" id="KW-0732">Signal</keyword>
<dbReference type="HAMAP" id="MF_01039">
    <property type="entry name" value="PGAM_GpmA"/>
    <property type="match status" value="1"/>
</dbReference>
<name>A0A0G4G5H3_VITBC</name>
<keyword evidence="4" id="KW-0324">Glycolysis</keyword>
<feature type="binding site" evidence="7">
    <location>
        <begin position="78"/>
        <end position="85"/>
    </location>
    <ligand>
        <name>substrate</name>
    </ligand>
</feature>
<dbReference type="Gene3D" id="3.40.50.1240">
    <property type="entry name" value="Phosphoglycerate mutase-like"/>
    <property type="match status" value="1"/>
</dbReference>
<keyword evidence="11" id="KW-1185">Reference proteome</keyword>
<feature type="binding site" evidence="7">
    <location>
        <position position="130"/>
    </location>
    <ligand>
        <name>substrate</name>
    </ligand>
</feature>
<comment type="catalytic activity">
    <reaction evidence="1">
        <text>(2R)-2-phosphoglycerate = (2R)-3-phosphoglycerate</text>
        <dbReference type="Rhea" id="RHEA:15901"/>
        <dbReference type="ChEBI" id="CHEBI:58272"/>
        <dbReference type="ChEBI" id="CHEBI:58289"/>
        <dbReference type="EC" id="5.4.2.11"/>
    </reaction>
</comment>
<proteinExistence type="inferred from homology"/>
<feature type="signal peptide" evidence="9">
    <location>
        <begin position="1"/>
        <end position="23"/>
    </location>
</feature>
<evidence type="ECO:0000256" key="9">
    <source>
        <dbReference type="SAM" id="SignalP"/>
    </source>
</evidence>
<dbReference type="OrthoDB" id="354304at2759"/>
<feature type="active site" description="Tele-phosphohistidine intermediate" evidence="6">
    <location>
        <position position="79"/>
    </location>
</feature>
<evidence type="ECO:0000313" key="10">
    <source>
        <dbReference type="EMBL" id="CEM23301.1"/>
    </source>
</evidence>
<accession>A0A0G4G5H3</accession>
<dbReference type="EMBL" id="CDMY01000563">
    <property type="protein sequence ID" value="CEM23301.1"/>
    <property type="molecule type" value="Genomic_DNA"/>
</dbReference>
<feature type="binding site" evidence="7">
    <location>
        <begin position="253"/>
        <end position="254"/>
    </location>
    <ligand>
        <name>substrate</name>
    </ligand>
</feature>
<evidence type="ECO:0000256" key="6">
    <source>
        <dbReference type="PIRSR" id="PIRSR613078-1"/>
    </source>
</evidence>
<reference evidence="10 11" key="1">
    <citation type="submission" date="2014-11" db="EMBL/GenBank/DDBJ databases">
        <authorList>
            <person name="Zhu J."/>
            <person name="Qi W."/>
            <person name="Song R."/>
        </authorList>
    </citation>
    <scope>NUCLEOTIDE SEQUENCE [LARGE SCALE GENOMIC DNA]</scope>
</reference>
<dbReference type="InterPro" id="IPR005952">
    <property type="entry name" value="Phosphogly_mut1"/>
</dbReference>
<dbReference type="PANTHER" id="PTHR11931">
    <property type="entry name" value="PHOSPHOGLYCERATE MUTASE"/>
    <property type="match status" value="1"/>
</dbReference>
<dbReference type="GO" id="GO:0006096">
    <property type="term" value="P:glycolytic process"/>
    <property type="evidence" value="ECO:0007669"/>
    <property type="project" value="UniProtKB-KW"/>
</dbReference>
<dbReference type="NCBIfam" id="TIGR01258">
    <property type="entry name" value="pgm_1"/>
    <property type="match status" value="1"/>
</dbReference>
<sequence>MLSSFLTLVSVLVVEFSVTPCSGFVLLRRPSARPSSRAGLKMQLQSVQPLEREIQRVEEDEANAAAGRKVKHVLTLIRHGHSVWNQDNIFTGWVDVPLAKDGEAEAREAGQIMKAADIKPDKVYVSVLKRAIQTTWIALEEMDRMWLPVECNWRLNERHYGGLSGLNKIETVQKHGEEQVHIWRRSYDIPPPPVDKHSQYWPGHDERYKLVPEDELPLSESLKLTKDRFMVAWQGNIVPDLMAGKRLLVSAHGNSLRALVMHLDDISKEVIPSLNIPTGVPLVYYLDKQLKPLRHPDAIEPLSGQYLGDQEKIKARIGAVKAQTGAK</sequence>
<feature type="active site" description="Proton donor/acceptor" evidence="6">
    <location>
        <position position="157"/>
    </location>
</feature>
<evidence type="ECO:0000256" key="8">
    <source>
        <dbReference type="PIRSR" id="PIRSR613078-3"/>
    </source>
</evidence>
<dbReference type="InParanoid" id="A0A0G4G5H3"/>
<feature type="binding site" evidence="7">
    <location>
        <begin position="184"/>
        <end position="185"/>
    </location>
    <ligand>
        <name>substrate</name>
    </ligand>
</feature>